<dbReference type="CDD" id="cd00383">
    <property type="entry name" value="trans_reg_C"/>
    <property type="match status" value="1"/>
</dbReference>
<evidence type="ECO:0000313" key="10">
    <source>
        <dbReference type="EMBL" id="OIR16021.1"/>
    </source>
</evidence>
<dbReference type="Gene3D" id="3.40.50.2300">
    <property type="match status" value="1"/>
</dbReference>
<dbReference type="InterPro" id="IPR039420">
    <property type="entry name" value="WalR-like"/>
</dbReference>
<evidence type="ECO:0000256" key="4">
    <source>
        <dbReference type="ARBA" id="ARBA00023012"/>
    </source>
</evidence>
<dbReference type="PROSITE" id="PS51755">
    <property type="entry name" value="OMPR_PHOB"/>
    <property type="match status" value="1"/>
</dbReference>
<dbReference type="InterPro" id="IPR011006">
    <property type="entry name" value="CheY-like_superfamily"/>
</dbReference>
<keyword evidence="3" id="KW-0597">Phosphoprotein</keyword>
<keyword evidence="2" id="KW-0963">Cytoplasm</keyword>
<evidence type="ECO:0000256" key="5">
    <source>
        <dbReference type="ARBA" id="ARBA00023015"/>
    </source>
</evidence>
<dbReference type="FunFam" id="3.40.50.2300:FF:000001">
    <property type="entry name" value="DNA-binding response regulator PhoB"/>
    <property type="match status" value="1"/>
</dbReference>
<dbReference type="Pfam" id="PF00072">
    <property type="entry name" value="Response_reg"/>
    <property type="match status" value="1"/>
</dbReference>
<dbReference type="PROSITE" id="PS50110">
    <property type="entry name" value="RESPONSE_REGULATORY"/>
    <property type="match status" value="1"/>
</dbReference>
<evidence type="ECO:0000256" key="6">
    <source>
        <dbReference type="ARBA" id="ARBA00023125"/>
    </source>
</evidence>
<sequence length="242" mass="26753">MTTSATPPRILIVDDDADIRSLLADYLGGQGWLISTAQDGATMQQVLDTTPIDLIVLDLTLPGSDGLTLCRDLRARSAIPVIMLTARSAPLDRILGLEMGADDYLCKPFEPRELLVRIRNVLRRSSTVTNEISGSASLWHFAGWTLDETTRQLQNSAGLVVMLSGGEFRLLKALLERPNRALNRDQLLTLTQGRETDPLDRSIDLHISRLRQKLGDDARAPKLIKTLRNEGYLLAATVKRGE</sequence>
<dbReference type="EMBL" id="MLJW01000008">
    <property type="protein sequence ID" value="OIR16021.1"/>
    <property type="molecule type" value="Genomic_DNA"/>
</dbReference>
<dbReference type="PANTHER" id="PTHR48111:SF4">
    <property type="entry name" value="DNA-BINDING DUAL TRANSCRIPTIONAL REGULATOR OMPR"/>
    <property type="match status" value="1"/>
</dbReference>
<dbReference type="InterPro" id="IPR036388">
    <property type="entry name" value="WH-like_DNA-bd_sf"/>
</dbReference>
<dbReference type="SMART" id="SM00862">
    <property type="entry name" value="Trans_reg_C"/>
    <property type="match status" value="1"/>
</dbReference>
<dbReference type="PANTHER" id="PTHR48111">
    <property type="entry name" value="REGULATOR OF RPOS"/>
    <property type="match status" value="1"/>
</dbReference>
<comment type="subcellular location">
    <subcellularLocation>
        <location evidence="1">Cytoplasm</location>
    </subcellularLocation>
</comment>
<evidence type="ECO:0000259" key="9">
    <source>
        <dbReference type="PROSITE" id="PS51755"/>
    </source>
</evidence>
<accession>A0A1J5TI84</accession>
<dbReference type="FunFam" id="1.10.10.10:FF:000099">
    <property type="entry name" value="Two-component system response regulator TorR"/>
    <property type="match status" value="1"/>
</dbReference>
<keyword evidence="6" id="KW-0238">DNA-binding</keyword>
<dbReference type="InterPro" id="IPR016032">
    <property type="entry name" value="Sig_transdc_resp-reg_C-effctor"/>
</dbReference>
<dbReference type="SUPFAM" id="SSF46894">
    <property type="entry name" value="C-terminal effector domain of the bipartite response regulators"/>
    <property type="match status" value="1"/>
</dbReference>
<dbReference type="Gene3D" id="1.10.10.10">
    <property type="entry name" value="Winged helix-like DNA-binding domain superfamily/Winged helix DNA-binding domain"/>
    <property type="match status" value="1"/>
</dbReference>
<feature type="domain" description="Response regulatory" evidence="8">
    <location>
        <begin position="9"/>
        <end position="122"/>
    </location>
</feature>
<dbReference type="GO" id="GO:0032993">
    <property type="term" value="C:protein-DNA complex"/>
    <property type="evidence" value="ECO:0007669"/>
    <property type="project" value="TreeGrafter"/>
</dbReference>
<comment type="caution">
    <text evidence="10">The sequence shown here is derived from an EMBL/GenBank/DDBJ whole genome shotgun (WGS) entry which is preliminary data.</text>
</comment>
<keyword evidence="5" id="KW-0805">Transcription regulation</keyword>
<dbReference type="GO" id="GO:0006355">
    <property type="term" value="P:regulation of DNA-templated transcription"/>
    <property type="evidence" value="ECO:0007669"/>
    <property type="project" value="InterPro"/>
</dbReference>
<evidence type="ECO:0000256" key="7">
    <source>
        <dbReference type="ARBA" id="ARBA00023163"/>
    </source>
</evidence>
<name>A0A1J5TI84_9ZZZZ</name>
<evidence type="ECO:0000256" key="2">
    <source>
        <dbReference type="ARBA" id="ARBA00022490"/>
    </source>
</evidence>
<keyword evidence="7" id="KW-0804">Transcription</keyword>
<dbReference type="InterPro" id="IPR001789">
    <property type="entry name" value="Sig_transdc_resp-reg_receiver"/>
</dbReference>
<dbReference type="GO" id="GO:0000976">
    <property type="term" value="F:transcription cis-regulatory region binding"/>
    <property type="evidence" value="ECO:0007669"/>
    <property type="project" value="TreeGrafter"/>
</dbReference>
<reference evidence="10" key="1">
    <citation type="submission" date="2016-10" db="EMBL/GenBank/DDBJ databases">
        <title>Sequence of Gallionella enrichment culture.</title>
        <authorList>
            <person name="Poehlein A."/>
            <person name="Muehling M."/>
            <person name="Daniel R."/>
        </authorList>
    </citation>
    <scope>NUCLEOTIDE SEQUENCE</scope>
</reference>
<organism evidence="10">
    <name type="scientific">mine drainage metagenome</name>
    <dbReference type="NCBI Taxonomy" id="410659"/>
    <lineage>
        <taxon>unclassified sequences</taxon>
        <taxon>metagenomes</taxon>
        <taxon>ecological metagenomes</taxon>
    </lineage>
</organism>
<evidence type="ECO:0000256" key="1">
    <source>
        <dbReference type="ARBA" id="ARBA00004496"/>
    </source>
</evidence>
<dbReference type="Pfam" id="PF00486">
    <property type="entry name" value="Trans_reg_C"/>
    <property type="match status" value="1"/>
</dbReference>
<feature type="domain" description="OmpR/PhoB-type" evidence="9">
    <location>
        <begin position="136"/>
        <end position="236"/>
    </location>
</feature>
<evidence type="ECO:0000259" key="8">
    <source>
        <dbReference type="PROSITE" id="PS50110"/>
    </source>
</evidence>
<evidence type="ECO:0000256" key="3">
    <source>
        <dbReference type="ARBA" id="ARBA00022553"/>
    </source>
</evidence>
<protein>
    <submittedName>
        <fullName evidence="10">Transcriptional regulatory protein OmpR</fullName>
    </submittedName>
</protein>
<keyword evidence="4" id="KW-0902">Two-component regulatory system</keyword>
<dbReference type="SMART" id="SM00448">
    <property type="entry name" value="REC"/>
    <property type="match status" value="1"/>
</dbReference>
<dbReference type="GO" id="GO:0000156">
    <property type="term" value="F:phosphorelay response regulator activity"/>
    <property type="evidence" value="ECO:0007669"/>
    <property type="project" value="TreeGrafter"/>
</dbReference>
<dbReference type="AlphaFoldDB" id="A0A1J5TI84"/>
<dbReference type="Gene3D" id="6.10.250.690">
    <property type="match status" value="1"/>
</dbReference>
<dbReference type="GO" id="GO:0005829">
    <property type="term" value="C:cytosol"/>
    <property type="evidence" value="ECO:0007669"/>
    <property type="project" value="TreeGrafter"/>
</dbReference>
<proteinExistence type="predicted"/>
<dbReference type="InterPro" id="IPR001867">
    <property type="entry name" value="OmpR/PhoB-type_DNA-bd"/>
</dbReference>
<dbReference type="SUPFAM" id="SSF52172">
    <property type="entry name" value="CheY-like"/>
    <property type="match status" value="1"/>
</dbReference>
<gene>
    <name evidence="10" type="primary">ompR_1</name>
    <name evidence="10" type="ORF">GALL_35250</name>
</gene>